<dbReference type="SUPFAM" id="SSF102405">
    <property type="entry name" value="MCP/YpsA-like"/>
    <property type="match status" value="1"/>
</dbReference>
<evidence type="ECO:0000256" key="2">
    <source>
        <dbReference type="ARBA" id="ARBA00006763"/>
    </source>
</evidence>
<dbReference type="KEGG" id="gme:Gmet_2804"/>
<dbReference type="GO" id="GO:0009691">
    <property type="term" value="P:cytokinin biosynthetic process"/>
    <property type="evidence" value="ECO:0007669"/>
    <property type="project" value="UniProtKB-UniRule"/>
</dbReference>
<dbReference type="PANTHER" id="PTHR31223">
    <property type="entry name" value="LOG FAMILY PROTEIN YJL055W"/>
    <property type="match status" value="1"/>
</dbReference>
<evidence type="ECO:0000313" key="5">
    <source>
        <dbReference type="Proteomes" id="UP000007073"/>
    </source>
</evidence>
<keyword evidence="3" id="KW-0203">Cytokinin biosynthesis</keyword>
<reference evidence="4 5" key="2">
    <citation type="journal article" date="2009" name="BMC Microbiol.">
        <title>The genome sequence of Geobacter metallireducens: features of metabolism, physiology and regulation common and dissimilar to Geobacter sulfurreducens.</title>
        <authorList>
            <person name="Aklujkar M."/>
            <person name="Krushkal J."/>
            <person name="DiBartolo G."/>
            <person name="Lapidus A."/>
            <person name="Land M.L."/>
            <person name="Lovley D.R."/>
        </authorList>
    </citation>
    <scope>NUCLEOTIDE SEQUENCE [LARGE SCALE GENOMIC DNA]</scope>
    <source>
        <strain evidence="5">ATCC 53774 / DSM 7210 / GS-15</strain>
    </source>
</reference>
<dbReference type="PANTHER" id="PTHR31223:SF70">
    <property type="entry name" value="LOG FAMILY PROTEIN YJL055W"/>
    <property type="match status" value="1"/>
</dbReference>
<dbReference type="NCBIfam" id="TIGR00730">
    <property type="entry name" value="Rossman fold protein, TIGR00730 family"/>
    <property type="match status" value="1"/>
</dbReference>
<dbReference type="EC" id="3.2.2.n1" evidence="3"/>
<dbReference type="STRING" id="269799.Gmet_2804"/>
<dbReference type="Proteomes" id="UP000007073">
    <property type="component" value="Chromosome"/>
</dbReference>
<reference evidence="4 5" key="1">
    <citation type="submission" date="2005-10" db="EMBL/GenBank/DDBJ databases">
        <title>Complete sequence of Geobacter metallireducens GS-15.</title>
        <authorList>
            <consortium name="US DOE Joint Genome Institute"/>
            <person name="Copeland A."/>
            <person name="Lucas S."/>
            <person name="Lapidus A."/>
            <person name="Barry K."/>
            <person name="Detter J.C."/>
            <person name="Glavina T."/>
            <person name="Hammon N."/>
            <person name="Israni S."/>
            <person name="Pitluck S."/>
            <person name="Di Bartolo G."/>
            <person name="Chain P."/>
            <person name="Schmutz J."/>
            <person name="Larimer F."/>
            <person name="Land M."/>
            <person name="Kyrpides N."/>
            <person name="Ivanova N."/>
            <person name="Richardson P."/>
        </authorList>
    </citation>
    <scope>NUCLEOTIDE SEQUENCE [LARGE SCALE GENOMIC DNA]</scope>
    <source>
        <strain evidence="5">ATCC 53774 / DSM 7210 / GS-15</strain>
    </source>
</reference>
<sequence length="193" mass="20829">MKRICVFCGSSPGRNPVYRAAAEAMGRLLAREGIGLVYGGSSIGLMTAAADAALAAGGEVIGVIPRCLEAKEIAHPGLSALHVVETMHERKALMAGLADGFVALPGGMGTFDEFFEVVTWAQLGIHAKPYGLLNVAGYYDRLTAFLDHTVAEGFVKKELREMIVVEERPDALLERFRAYRPPVAEKWLDLGRV</sequence>
<dbReference type="RefSeq" id="WP_004514680.1">
    <property type="nucleotide sequence ID" value="NC_007517.1"/>
</dbReference>
<dbReference type="HOGENOM" id="CLU_058336_4_2_7"/>
<organism evidence="4 5">
    <name type="scientific">Geobacter metallireducens (strain ATCC 53774 / DSM 7210 / GS-15)</name>
    <dbReference type="NCBI Taxonomy" id="269799"/>
    <lineage>
        <taxon>Bacteria</taxon>
        <taxon>Pseudomonadati</taxon>
        <taxon>Thermodesulfobacteriota</taxon>
        <taxon>Desulfuromonadia</taxon>
        <taxon>Geobacterales</taxon>
        <taxon>Geobacteraceae</taxon>
        <taxon>Geobacter</taxon>
    </lineage>
</organism>
<keyword evidence="3" id="KW-0378">Hydrolase</keyword>
<dbReference type="InterPro" id="IPR005269">
    <property type="entry name" value="LOG"/>
</dbReference>
<evidence type="ECO:0000256" key="3">
    <source>
        <dbReference type="RuleBase" id="RU363015"/>
    </source>
</evidence>
<accession>Q39RV2</accession>
<gene>
    <name evidence="4" type="ordered locus">Gmet_2804</name>
</gene>
<dbReference type="EMBL" id="CP000148">
    <property type="protein sequence ID" value="ABB33022.1"/>
    <property type="molecule type" value="Genomic_DNA"/>
</dbReference>
<dbReference type="Pfam" id="PF03641">
    <property type="entry name" value="Lysine_decarbox"/>
    <property type="match status" value="1"/>
</dbReference>
<proteinExistence type="inferred from homology"/>
<name>Q39RV2_GEOMG</name>
<dbReference type="GO" id="GO:0005829">
    <property type="term" value="C:cytosol"/>
    <property type="evidence" value="ECO:0007669"/>
    <property type="project" value="TreeGrafter"/>
</dbReference>
<evidence type="ECO:0000313" key="4">
    <source>
        <dbReference type="EMBL" id="ABB33022.1"/>
    </source>
</evidence>
<evidence type="ECO:0000256" key="1">
    <source>
        <dbReference type="ARBA" id="ARBA00000274"/>
    </source>
</evidence>
<dbReference type="InterPro" id="IPR031100">
    <property type="entry name" value="LOG_fam"/>
</dbReference>
<comment type="similarity">
    <text evidence="2 3">Belongs to the LOG family.</text>
</comment>
<protein>
    <recommendedName>
        <fullName evidence="3">Cytokinin riboside 5'-monophosphate phosphoribohydrolase</fullName>
        <ecNumber evidence="3">3.2.2.n1</ecNumber>
    </recommendedName>
</protein>
<dbReference type="Gene3D" id="3.40.50.450">
    <property type="match status" value="1"/>
</dbReference>
<keyword evidence="5" id="KW-1185">Reference proteome</keyword>
<dbReference type="GO" id="GO:0008714">
    <property type="term" value="F:AMP nucleosidase activity"/>
    <property type="evidence" value="ECO:0007669"/>
    <property type="project" value="UniProtKB-EC"/>
</dbReference>
<dbReference type="eggNOG" id="COG1611">
    <property type="taxonomic scope" value="Bacteria"/>
</dbReference>
<comment type="catalytic activity">
    <reaction evidence="1">
        <text>AMP + H2O = D-ribose 5-phosphate + adenine</text>
        <dbReference type="Rhea" id="RHEA:20129"/>
        <dbReference type="ChEBI" id="CHEBI:15377"/>
        <dbReference type="ChEBI" id="CHEBI:16708"/>
        <dbReference type="ChEBI" id="CHEBI:78346"/>
        <dbReference type="ChEBI" id="CHEBI:456215"/>
        <dbReference type="EC" id="3.2.2.4"/>
    </reaction>
</comment>
<dbReference type="AlphaFoldDB" id="Q39RV2"/>